<feature type="transmembrane region" description="Helical" evidence="1">
    <location>
        <begin position="7"/>
        <end position="25"/>
    </location>
</feature>
<dbReference type="AlphaFoldDB" id="A0A432XR96"/>
<sequence>MKYVYLTLNWIFGLVFLFLGVLMLFNEPIMGLFFLVASSLLLPPIRGFVNSKTNYSLSAKHRAISVTAAILLALVSPTFTGSTVPGPSVPDNRTDSNSELLALRAEQAQYFRDNRDTVISMIKNSLARDDFENAAAESNKYLHTDDAELAALNHTARELLAEKRKQALIGEKIARLKDLPVENFRENHKLYQELTELVPGNAEYINKRDFYASKIKEEESHIAATEARQERIRKQFSAWDGAHYGLEKVIKKAMHNPDSYEHVETKFGDRGDHLIVQTVYRGSNAFGGIVTNSVTAKVSLNGTVLEIIEE</sequence>
<organism evidence="2 3">
    <name type="scientific">Pseudidiomarina halophila</name>
    <dbReference type="NCBI Taxonomy" id="1449799"/>
    <lineage>
        <taxon>Bacteria</taxon>
        <taxon>Pseudomonadati</taxon>
        <taxon>Pseudomonadota</taxon>
        <taxon>Gammaproteobacteria</taxon>
        <taxon>Alteromonadales</taxon>
        <taxon>Idiomarinaceae</taxon>
        <taxon>Pseudidiomarina</taxon>
    </lineage>
</organism>
<keyword evidence="1" id="KW-1133">Transmembrane helix</keyword>
<name>A0A432XR96_9GAMM</name>
<gene>
    <name evidence="2" type="ORF">CWI69_12030</name>
</gene>
<comment type="caution">
    <text evidence="2">The sequence shown here is derived from an EMBL/GenBank/DDBJ whole genome shotgun (WGS) entry which is preliminary data.</text>
</comment>
<accession>A0A432XR96</accession>
<feature type="transmembrane region" description="Helical" evidence="1">
    <location>
        <begin position="61"/>
        <end position="79"/>
    </location>
</feature>
<keyword evidence="1" id="KW-0812">Transmembrane</keyword>
<dbReference type="RefSeq" id="WP_126764578.1">
    <property type="nucleotide sequence ID" value="NZ_JBHLTZ010000005.1"/>
</dbReference>
<feature type="transmembrane region" description="Helical" evidence="1">
    <location>
        <begin position="31"/>
        <end position="49"/>
    </location>
</feature>
<evidence type="ECO:0000256" key="1">
    <source>
        <dbReference type="SAM" id="Phobius"/>
    </source>
</evidence>
<evidence type="ECO:0000313" key="3">
    <source>
        <dbReference type="Proteomes" id="UP000287198"/>
    </source>
</evidence>
<dbReference type="EMBL" id="PIPW01000006">
    <property type="protein sequence ID" value="RUO51249.1"/>
    <property type="molecule type" value="Genomic_DNA"/>
</dbReference>
<dbReference type="Proteomes" id="UP000287198">
    <property type="component" value="Unassembled WGS sequence"/>
</dbReference>
<proteinExistence type="predicted"/>
<reference evidence="3" key="1">
    <citation type="journal article" date="2018" name="Front. Microbiol.">
        <title>Genome-Based Analysis Reveals the Taxonomy and Diversity of the Family Idiomarinaceae.</title>
        <authorList>
            <person name="Liu Y."/>
            <person name="Lai Q."/>
            <person name="Shao Z."/>
        </authorList>
    </citation>
    <scope>NUCLEOTIDE SEQUENCE [LARGE SCALE GENOMIC DNA]</scope>
    <source>
        <strain evidence="3">BH195</strain>
    </source>
</reference>
<dbReference type="OrthoDB" id="5417073at2"/>
<evidence type="ECO:0000313" key="2">
    <source>
        <dbReference type="EMBL" id="RUO51249.1"/>
    </source>
</evidence>
<keyword evidence="3" id="KW-1185">Reference proteome</keyword>
<protein>
    <submittedName>
        <fullName evidence="2">Uncharacterized protein</fullName>
    </submittedName>
</protein>
<keyword evidence="1" id="KW-0472">Membrane</keyword>